<dbReference type="InterPro" id="IPR000873">
    <property type="entry name" value="AMP-dep_synth/lig_dom"/>
</dbReference>
<evidence type="ECO:0000259" key="3">
    <source>
        <dbReference type="Pfam" id="PF00501"/>
    </source>
</evidence>
<protein>
    <submittedName>
        <fullName evidence="4">AMP-binding protein, putative</fullName>
    </submittedName>
</protein>
<dbReference type="PROSITE" id="PS00455">
    <property type="entry name" value="AMP_BINDING"/>
    <property type="match status" value="1"/>
</dbReference>
<dbReference type="InterPro" id="IPR045851">
    <property type="entry name" value="AMP-bd_C_sf"/>
</dbReference>
<dbReference type="AlphaFoldDB" id="A0A0S4JM65"/>
<evidence type="ECO:0000313" key="5">
    <source>
        <dbReference type="Proteomes" id="UP000051952"/>
    </source>
</evidence>
<evidence type="ECO:0000256" key="1">
    <source>
        <dbReference type="PROSITE-ProRule" id="PRU00023"/>
    </source>
</evidence>
<dbReference type="EMBL" id="CYKH01002068">
    <property type="protein sequence ID" value="CUG92615.1"/>
    <property type="molecule type" value="Genomic_DNA"/>
</dbReference>
<feature type="compositionally biased region" description="Acidic residues" evidence="2">
    <location>
        <begin position="923"/>
        <end position="932"/>
    </location>
</feature>
<dbReference type="InterPro" id="IPR006162">
    <property type="entry name" value="Ppantetheine_attach_site"/>
</dbReference>
<feature type="region of interest" description="Disordered" evidence="2">
    <location>
        <begin position="910"/>
        <end position="943"/>
    </location>
</feature>
<dbReference type="GO" id="GO:0043041">
    <property type="term" value="P:amino acid activation for nonribosomal peptide biosynthetic process"/>
    <property type="evidence" value="ECO:0007669"/>
    <property type="project" value="TreeGrafter"/>
</dbReference>
<evidence type="ECO:0000256" key="2">
    <source>
        <dbReference type="SAM" id="MobiDB-lite"/>
    </source>
</evidence>
<dbReference type="InterPro" id="IPR020845">
    <property type="entry name" value="AMP-binding_CS"/>
</dbReference>
<organism evidence="4 5">
    <name type="scientific">Bodo saltans</name>
    <name type="common">Flagellated protozoan</name>
    <dbReference type="NCBI Taxonomy" id="75058"/>
    <lineage>
        <taxon>Eukaryota</taxon>
        <taxon>Discoba</taxon>
        <taxon>Euglenozoa</taxon>
        <taxon>Kinetoplastea</taxon>
        <taxon>Metakinetoplastina</taxon>
        <taxon>Eubodonida</taxon>
        <taxon>Bodonidae</taxon>
        <taxon>Bodo</taxon>
    </lineage>
</organism>
<dbReference type="SUPFAM" id="SSF56801">
    <property type="entry name" value="Acetyl-CoA synthetase-like"/>
    <property type="match status" value="1"/>
</dbReference>
<dbReference type="OMA" id="GRRDWEM"/>
<dbReference type="InterPro" id="IPR042099">
    <property type="entry name" value="ANL_N_sf"/>
</dbReference>
<sequence>MHASLSWGDAMLQQWSRNSHCVGSDNDISSEVIVVEDVSRKRSITLNTLWRFADVFCSHYCGSILSKFCCSQQSESAEAVESSCSKSSSTSMQRLCGVALLQHTLKRIELQQNMNHQQSAPEHLSPIFRPCGNLRCCGPCCLDRPLVALVCNDGLLLTLAEMSCLMLGIPFFPQFPADPPIRRDAQQRRFGVAVSFGEAELEALLLSATTDAVVKEETNGVGNDTKIGAEHFVDTSVPDHHVAYIITTSGTTGEPKGVVAERRNLRAYIEGFVAKQYFSSAVVAAAGEVTTSSSGEEDNDSNEGESGLMVTPSSRLLLLSSCTFDPSIADIATCLYVLLPSPHGRLLCASREDIQSSLATVLAAANPTHIVSTPALWQTAAVPTTTANNNSMKSLLSQWTNAPQAVVALGGEPMPPAVISTWASHVKLFNIYGVTEVTVYQTLQRVVGPVAPSVDEEQTETPLLPLTDMRGVGCVALLPAAGQSPRIDAVWIDGANDSLDEEEEEKIVEDRGCASSEGKRGEVVLTGPQVCRGYFIDSVCDKESSNASQAENNSNLSFCVLSIEQLSKMDATHCHHDQQSPERRGLPCTSRAFRTGDVGALEHHRPTSTSITGAAQQRTPSASLRLLGRRDTIVKIHGQRVALAEVENTILSLIGPSSSAAPYITRLVCGLLQFSRPPPSHETTTTTAVDVAETFLSAVVVLRDVHIKSSSNTTTQSATAATQQLWGQALSRVAELHLPRHMVPVRWLALPPHSQLPCTSSGKVARKSVLQLLLDQQRNDDGNASSSCPDAAASRQTWFASLSPIGQRIVVEWEALFLTPMKPSSDFFRLGGDSLGALKMTRAVYLAVHHGDASGIDHFGIMPDAFKPQHLVRYPTLAEYIVFVERSCANSTFDTAAISSDAKNVVGDALAEGFDPNGRDEGTAPEEEEEPVEGTSLQTHSNDGSVVMDASSISISTVDDAVLKRQREGALLLMEAVDAGDAALVSLLVDPAFRIASPNGLATHNKVLLATTPLHMAVASRHLDVVRVLLRSGAKVTAVNQDGVSPAHIAAMHPTSDVFLRILVDHGFPCQARDRRQQSLLHVAARFGSAVCVQYLLTACHIFPGIRDCWQRTAAHWAVLNGHQAALQILVEPEWRDETKYYVQVRRGGKSTRERSARLAHRRTHLVYETVAEMALRLFGEGSEMALLAACLTD</sequence>
<dbReference type="SUPFAM" id="SSF48403">
    <property type="entry name" value="Ankyrin repeat"/>
    <property type="match status" value="1"/>
</dbReference>
<gene>
    <name evidence="4" type="ORF">BSAL_38500</name>
</gene>
<keyword evidence="5" id="KW-1185">Reference proteome</keyword>
<dbReference type="GO" id="GO:0044550">
    <property type="term" value="P:secondary metabolite biosynthetic process"/>
    <property type="evidence" value="ECO:0007669"/>
    <property type="project" value="TreeGrafter"/>
</dbReference>
<dbReference type="InterPro" id="IPR036770">
    <property type="entry name" value="Ankyrin_rpt-contain_sf"/>
</dbReference>
<dbReference type="PANTHER" id="PTHR45527:SF1">
    <property type="entry name" value="FATTY ACID SYNTHASE"/>
    <property type="match status" value="1"/>
</dbReference>
<dbReference type="Pfam" id="PF00501">
    <property type="entry name" value="AMP-binding"/>
    <property type="match status" value="1"/>
</dbReference>
<name>A0A0S4JM65_BODSA</name>
<dbReference type="Pfam" id="PF00023">
    <property type="entry name" value="Ank"/>
    <property type="match status" value="1"/>
</dbReference>
<dbReference type="Gene3D" id="1.25.40.20">
    <property type="entry name" value="Ankyrin repeat-containing domain"/>
    <property type="match status" value="2"/>
</dbReference>
<evidence type="ECO:0000313" key="4">
    <source>
        <dbReference type="EMBL" id="CUG92615.1"/>
    </source>
</evidence>
<dbReference type="InterPro" id="IPR002110">
    <property type="entry name" value="Ankyrin_rpt"/>
</dbReference>
<dbReference type="Proteomes" id="UP000051952">
    <property type="component" value="Unassembled WGS sequence"/>
</dbReference>
<keyword evidence="1" id="KW-0040">ANK repeat</keyword>
<accession>A0A0S4JM65</accession>
<dbReference type="VEuPathDB" id="TriTrypDB:BSAL_38500"/>
<dbReference type="PROSITE" id="PS50297">
    <property type="entry name" value="ANK_REP_REGION"/>
    <property type="match status" value="1"/>
</dbReference>
<dbReference type="Gene3D" id="3.30.300.30">
    <property type="match status" value="1"/>
</dbReference>
<feature type="domain" description="AMP-dependent synthetase/ligase" evidence="3">
    <location>
        <begin position="147"/>
        <end position="449"/>
    </location>
</feature>
<dbReference type="Pfam" id="PF12796">
    <property type="entry name" value="Ank_2"/>
    <property type="match status" value="1"/>
</dbReference>
<dbReference type="OrthoDB" id="416786at2759"/>
<feature type="repeat" description="ANK" evidence="1">
    <location>
        <begin position="1042"/>
        <end position="1075"/>
    </location>
</feature>
<feature type="region of interest" description="Disordered" evidence="2">
    <location>
        <begin position="289"/>
        <end position="308"/>
    </location>
</feature>
<proteinExistence type="predicted"/>
<dbReference type="GO" id="GO:0005737">
    <property type="term" value="C:cytoplasm"/>
    <property type="evidence" value="ECO:0007669"/>
    <property type="project" value="TreeGrafter"/>
</dbReference>
<reference evidence="5" key="1">
    <citation type="submission" date="2015-09" db="EMBL/GenBank/DDBJ databases">
        <authorList>
            <consortium name="Pathogen Informatics"/>
        </authorList>
    </citation>
    <scope>NUCLEOTIDE SEQUENCE [LARGE SCALE GENOMIC DNA]</scope>
    <source>
        <strain evidence="5">Lake Konstanz</strain>
    </source>
</reference>
<dbReference type="GO" id="GO:0031177">
    <property type="term" value="F:phosphopantetheine binding"/>
    <property type="evidence" value="ECO:0007669"/>
    <property type="project" value="TreeGrafter"/>
</dbReference>
<dbReference type="SMART" id="SM00248">
    <property type="entry name" value="ANK"/>
    <property type="match status" value="5"/>
</dbReference>
<dbReference type="PANTHER" id="PTHR45527">
    <property type="entry name" value="NONRIBOSOMAL PEPTIDE SYNTHETASE"/>
    <property type="match status" value="1"/>
</dbReference>
<feature type="repeat" description="ANK" evidence="1">
    <location>
        <begin position="1009"/>
        <end position="1041"/>
    </location>
</feature>
<dbReference type="PROSITE" id="PS00012">
    <property type="entry name" value="PHOSPHOPANTETHEINE"/>
    <property type="match status" value="1"/>
</dbReference>
<dbReference type="PROSITE" id="PS50088">
    <property type="entry name" value="ANK_REPEAT"/>
    <property type="match status" value="2"/>
</dbReference>
<dbReference type="Gene3D" id="3.40.50.12780">
    <property type="entry name" value="N-terminal domain of ligase-like"/>
    <property type="match status" value="1"/>
</dbReference>
<dbReference type="Gene3D" id="1.10.1200.10">
    <property type="entry name" value="ACP-like"/>
    <property type="match status" value="1"/>
</dbReference>
<dbReference type="InterPro" id="IPR036736">
    <property type="entry name" value="ACP-like_sf"/>
</dbReference>